<dbReference type="RefSeq" id="WP_165449480.1">
    <property type="nucleotide sequence ID" value="NZ_SHKY01000001.1"/>
</dbReference>
<evidence type="ECO:0000256" key="1">
    <source>
        <dbReference type="SAM" id="Phobius"/>
    </source>
</evidence>
<dbReference type="InterPro" id="IPR045713">
    <property type="entry name" value="DUF6069"/>
</dbReference>
<keyword evidence="3" id="KW-1185">Reference proteome</keyword>
<keyword evidence="1" id="KW-0472">Membrane</keyword>
<feature type="transmembrane region" description="Helical" evidence="1">
    <location>
        <begin position="90"/>
        <end position="111"/>
    </location>
</feature>
<organism evidence="2 3">
    <name type="scientific">Krasilnikovia cinnamomea</name>
    <dbReference type="NCBI Taxonomy" id="349313"/>
    <lineage>
        <taxon>Bacteria</taxon>
        <taxon>Bacillati</taxon>
        <taxon>Actinomycetota</taxon>
        <taxon>Actinomycetes</taxon>
        <taxon>Micromonosporales</taxon>
        <taxon>Micromonosporaceae</taxon>
        <taxon>Krasilnikovia</taxon>
    </lineage>
</organism>
<evidence type="ECO:0000313" key="2">
    <source>
        <dbReference type="EMBL" id="RZU51180.1"/>
    </source>
</evidence>
<reference evidence="2 3" key="1">
    <citation type="submission" date="2019-02" db="EMBL/GenBank/DDBJ databases">
        <title>Sequencing the genomes of 1000 actinobacteria strains.</title>
        <authorList>
            <person name="Klenk H.-P."/>
        </authorList>
    </citation>
    <scope>NUCLEOTIDE SEQUENCE [LARGE SCALE GENOMIC DNA]</scope>
    <source>
        <strain evidence="2 3">DSM 45162</strain>
    </source>
</reference>
<dbReference type="Pfam" id="PF19545">
    <property type="entry name" value="DUF6069"/>
    <property type="match status" value="1"/>
</dbReference>
<proteinExistence type="predicted"/>
<dbReference type="AlphaFoldDB" id="A0A4Q7ZJV2"/>
<dbReference type="InterPro" id="IPR006311">
    <property type="entry name" value="TAT_signal"/>
</dbReference>
<dbReference type="Proteomes" id="UP000292564">
    <property type="component" value="Unassembled WGS sequence"/>
</dbReference>
<sequence>MASSTHGVTPHPTRRVLLRATGMAALGSGAAVAVVHLTATAAGDSLAVTAPGTTTPAGVPLAVAVIAALIGAVAGGVLAALLARTPRPRPLFVALTAIGLVLSFGSPFGAASTTATALWLCVMHGAVAAVTIPVLARALPLERAR</sequence>
<protein>
    <submittedName>
        <fullName evidence="2">Uncharacterized protein</fullName>
    </submittedName>
</protein>
<keyword evidence="1" id="KW-0812">Transmembrane</keyword>
<comment type="caution">
    <text evidence="2">The sequence shown here is derived from an EMBL/GenBank/DDBJ whole genome shotgun (WGS) entry which is preliminary data.</text>
</comment>
<name>A0A4Q7ZJV2_9ACTN</name>
<evidence type="ECO:0000313" key="3">
    <source>
        <dbReference type="Proteomes" id="UP000292564"/>
    </source>
</evidence>
<dbReference type="EMBL" id="SHKY01000001">
    <property type="protein sequence ID" value="RZU51180.1"/>
    <property type="molecule type" value="Genomic_DNA"/>
</dbReference>
<feature type="transmembrane region" description="Helical" evidence="1">
    <location>
        <begin position="16"/>
        <end position="39"/>
    </location>
</feature>
<gene>
    <name evidence="2" type="ORF">EV385_2981</name>
</gene>
<dbReference type="PROSITE" id="PS51318">
    <property type="entry name" value="TAT"/>
    <property type="match status" value="1"/>
</dbReference>
<accession>A0A4Q7ZJV2</accession>
<feature type="transmembrane region" description="Helical" evidence="1">
    <location>
        <begin position="117"/>
        <end position="139"/>
    </location>
</feature>
<keyword evidence="1" id="KW-1133">Transmembrane helix</keyword>
<feature type="transmembrane region" description="Helical" evidence="1">
    <location>
        <begin position="59"/>
        <end position="83"/>
    </location>
</feature>